<evidence type="ECO:0000256" key="10">
    <source>
        <dbReference type="SAM" id="Phobius"/>
    </source>
</evidence>
<dbReference type="EMBL" id="VEPZ02001180">
    <property type="protein sequence ID" value="KAE8688826.1"/>
    <property type="molecule type" value="Genomic_DNA"/>
</dbReference>
<keyword evidence="13" id="KW-1185">Reference proteome</keyword>
<dbReference type="AlphaFoldDB" id="A0A6A2ZB80"/>
<dbReference type="InterPro" id="IPR046956">
    <property type="entry name" value="RLP23-like"/>
</dbReference>
<evidence type="ECO:0000256" key="2">
    <source>
        <dbReference type="ARBA" id="ARBA00022614"/>
    </source>
</evidence>
<feature type="domain" description="Leucine-rich repeat-containing N-terminal plant-type" evidence="11">
    <location>
        <begin position="38"/>
        <end position="77"/>
    </location>
</feature>
<dbReference type="InterPro" id="IPR013210">
    <property type="entry name" value="LRR_N_plant-typ"/>
</dbReference>
<proteinExistence type="predicted"/>
<evidence type="ECO:0000259" key="11">
    <source>
        <dbReference type="Pfam" id="PF08263"/>
    </source>
</evidence>
<name>A0A6A2ZB80_HIBSY</name>
<evidence type="ECO:0000256" key="6">
    <source>
        <dbReference type="ARBA" id="ARBA00022989"/>
    </source>
</evidence>
<dbReference type="SUPFAM" id="SSF52058">
    <property type="entry name" value="L domain-like"/>
    <property type="match status" value="1"/>
</dbReference>
<keyword evidence="3 10" id="KW-0812">Transmembrane</keyword>
<keyword evidence="6 10" id="KW-1133">Transmembrane helix</keyword>
<dbReference type="Pfam" id="PF08263">
    <property type="entry name" value="LRRNT_2"/>
    <property type="match status" value="1"/>
</dbReference>
<reference evidence="12" key="1">
    <citation type="submission" date="2019-09" db="EMBL/GenBank/DDBJ databases">
        <title>Draft genome information of white flower Hibiscus syriacus.</title>
        <authorList>
            <person name="Kim Y.-M."/>
        </authorList>
    </citation>
    <scope>NUCLEOTIDE SEQUENCE [LARGE SCALE GENOMIC DNA]</scope>
    <source>
        <strain evidence="12">YM2019G1</strain>
    </source>
</reference>
<keyword evidence="9" id="KW-0325">Glycoprotein</keyword>
<keyword evidence="8" id="KW-0675">Receptor</keyword>
<evidence type="ECO:0000313" key="12">
    <source>
        <dbReference type="EMBL" id="KAE8688826.1"/>
    </source>
</evidence>
<evidence type="ECO:0000256" key="7">
    <source>
        <dbReference type="ARBA" id="ARBA00023136"/>
    </source>
</evidence>
<evidence type="ECO:0000256" key="5">
    <source>
        <dbReference type="ARBA" id="ARBA00022737"/>
    </source>
</evidence>
<dbReference type="Gene3D" id="3.80.10.10">
    <property type="entry name" value="Ribonuclease Inhibitor"/>
    <property type="match status" value="1"/>
</dbReference>
<comment type="subcellular location">
    <subcellularLocation>
        <location evidence="1">Membrane</location>
        <topology evidence="1">Single-pass type I membrane protein</topology>
    </subcellularLocation>
</comment>
<evidence type="ECO:0000256" key="9">
    <source>
        <dbReference type="ARBA" id="ARBA00023180"/>
    </source>
</evidence>
<dbReference type="PANTHER" id="PTHR48063">
    <property type="entry name" value="LRR RECEPTOR-LIKE KINASE"/>
    <property type="match status" value="1"/>
</dbReference>
<evidence type="ECO:0000256" key="3">
    <source>
        <dbReference type="ARBA" id="ARBA00022692"/>
    </source>
</evidence>
<evidence type="ECO:0000256" key="8">
    <source>
        <dbReference type="ARBA" id="ARBA00023170"/>
    </source>
</evidence>
<keyword evidence="5" id="KW-0677">Repeat</keyword>
<evidence type="ECO:0000256" key="4">
    <source>
        <dbReference type="ARBA" id="ARBA00022729"/>
    </source>
</evidence>
<dbReference type="Proteomes" id="UP000436088">
    <property type="component" value="Unassembled WGS sequence"/>
</dbReference>
<feature type="transmembrane region" description="Helical" evidence="10">
    <location>
        <begin position="12"/>
        <end position="32"/>
    </location>
</feature>
<accession>A0A6A2ZB80</accession>
<keyword evidence="2" id="KW-0433">Leucine-rich repeat</keyword>
<keyword evidence="4" id="KW-0732">Signal</keyword>
<dbReference type="GO" id="GO:0016020">
    <property type="term" value="C:membrane"/>
    <property type="evidence" value="ECO:0007669"/>
    <property type="project" value="UniProtKB-SubCell"/>
</dbReference>
<gene>
    <name evidence="12" type="ORF">F3Y22_tig00110954pilonHSYRG00078</name>
</gene>
<dbReference type="InterPro" id="IPR032675">
    <property type="entry name" value="LRR_dom_sf"/>
</dbReference>
<keyword evidence="7 10" id="KW-0472">Membrane</keyword>
<protein>
    <recommendedName>
        <fullName evidence="11">Leucine-rich repeat-containing N-terminal plant-type domain-containing protein</fullName>
    </recommendedName>
</protein>
<evidence type="ECO:0000256" key="1">
    <source>
        <dbReference type="ARBA" id="ARBA00004479"/>
    </source>
</evidence>
<organism evidence="12 13">
    <name type="scientific">Hibiscus syriacus</name>
    <name type="common">Rose of Sharon</name>
    <dbReference type="NCBI Taxonomy" id="106335"/>
    <lineage>
        <taxon>Eukaryota</taxon>
        <taxon>Viridiplantae</taxon>
        <taxon>Streptophyta</taxon>
        <taxon>Embryophyta</taxon>
        <taxon>Tracheophyta</taxon>
        <taxon>Spermatophyta</taxon>
        <taxon>Magnoliopsida</taxon>
        <taxon>eudicotyledons</taxon>
        <taxon>Gunneridae</taxon>
        <taxon>Pentapetalae</taxon>
        <taxon>rosids</taxon>
        <taxon>malvids</taxon>
        <taxon>Malvales</taxon>
        <taxon>Malvaceae</taxon>
        <taxon>Malvoideae</taxon>
        <taxon>Hibiscus</taxon>
    </lineage>
</organism>
<dbReference type="PANTHER" id="PTHR48063:SF98">
    <property type="entry name" value="LRR RECEPTOR-LIKE SERINE_THREONINE-PROTEIN KINASE FLS2"/>
    <property type="match status" value="1"/>
</dbReference>
<comment type="caution">
    <text evidence="12">The sequence shown here is derived from an EMBL/GenBank/DDBJ whole genome shotgun (WGS) entry which is preliminary data.</text>
</comment>
<sequence length="185" mass="20379">MIMDDSKKAGTVVFLELFYLSFLVISICNVISEAACLESERQALLRFKQDLIDSADRLASWSSSGGNCCDWNGLVCDNVTGRVVQLHLGNRHHPDYDKAAPGKPFERSRLSGDNMLESVVTEVHFSNVTRLRLLQASGNPGLNLKVSPGWLGSTFPTQDYSFVIMEFRAEISPLATFPEGFSVSG</sequence>
<evidence type="ECO:0000313" key="13">
    <source>
        <dbReference type="Proteomes" id="UP000436088"/>
    </source>
</evidence>